<dbReference type="EMBL" id="LN907867">
    <property type="protein sequence ID" value="CUU44188.1"/>
    <property type="molecule type" value="Genomic_DNA"/>
</dbReference>
<feature type="transmembrane region" description="Helical" evidence="2">
    <location>
        <begin position="6"/>
        <end position="27"/>
    </location>
</feature>
<dbReference type="Proteomes" id="UP000065734">
    <property type="component" value="Chromosome I"/>
</dbReference>
<organism evidence="4 5">
    <name type="scientific">Blastochloris viridis</name>
    <name type="common">Rhodopseudomonas viridis</name>
    <dbReference type="NCBI Taxonomy" id="1079"/>
    <lineage>
        <taxon>Bacteria</taxon>
        <taxon>Pseudomonadati</taxon>
        <taxon>Pseudomonadota</taxon>
        <taxon>Alphaproteobacteria</taxon>
        <taxon>Hyphomicrobiales</taxon>
        <taxon>Blastochloridaceae</taxon>
        <taxon>Blastochloris</taxon>
    </lineage>
</organism>
<reference evidence="5" key="3">
    <citation type="journal article" date="2016" name="Genome Announc.">
        <title>Revised genome sequence of the purple photosynthetic bacterium Blastochloris viridis.</title>
        <authorList>
            <person name="Liu L.N."/>
            <person name="Faulkner M."/>
            <person name="Liu X."/>
            <person name="Huang F."/>
            <person name="Darby A.C."/>
            <person name="Hall N."/>
        </authorList>
    </citation>
    <scope>NUCLEOTIDE SEQUENCE [LARGE SCALE GENOMIC DNA]</scope>
    <source>
        <strain evidence="5">ATCC 19567 / DSM 133 / F</strain>
    </source>
</reference>
<gene>
    <name evidence="3" type="ORF">BV133_875</name>
    <name evidence="4" type="ORF">BVIRIDIS_32350</name>
</gene>
<reference evidence="3" key="1">
    <citation type="journal article" date="2015" name="Genome Announc.">
        <title>Complete Genome Sequence of the Bacteriochlorophyll b-Producing Photosynthetic Bacterium Blastochloris viridis.</title>
        <authorList>
            <person name="Tsukatani Y."/>
            <person name="Hirose Y."/>
            <person name="Harada J."/>
            <person name="Misawa N."/>
            <person name="Mori K."/>
            <person name="Inoue K."/>
            <person name="Tamiaki H."/>
        </authorList>
    </citation>
    <scope>NUCLEOTIDE SEQUENCE [LARGE SCALE GENOMIC DNA]</scope>
    <source>
        <strain evidence="3">DSM 133</strain>
    </source>
</reference>
<sequence length="413" mass="44748">MIEAIMYFALGFLIAAAIALTTLPAVWNRAVRLTRRRIESLVPVSLAEIQADKDQVRAGYAMSMRRLELTADNLQWKTAEQAVEIGRQAVSVLSMKAELAQKLSEKDTLIQVLESQGAALREQLAATEQRLTATEQVLVDKTAALEDAVARIEDQDRSLAGLQRLVDETAALSETRKDEIAARDAELAALKAKVTDLEDGLAAAAAQAQRQRADVEALSRTLAEQRAQAELATSRIAELDGRLAAQGREHDGLVKRIAALQGELQAREARLHDAEAAARREREQATVETEQGPVPLRAAFDKVQADKTALESQLAQAREERAKLQRELAQARRQAEGNAAAERADNDLLRERIGEVAAEVARLTAQLEGPGSPINAIVADEVWVNGAAPAREGAPANTLADRIRALQARASDA</sequence>
<keyword evidence="2" id="KW-1133">Transmembrane helix</keyword>
<keyword evidence="2" id="KW-0472">Membrane</keyword>
<evidence type="ECO:0000256" key="1">
    <source>
        <dbReference type="SAM" id="Coils"/>
    </source>
</evidence>
<reference evidence="4" key="2">
    <citation type="submission" date="2015-11" db="EMBL/GenBank/DDBJ databases">
        <authorList>
            <person name="Zhang Y."/>
            <person name="Guo Z."/>
        </authorList>
    </citation>
    <scope>NUCLEOTIDE SEQUENCE</scope>
    <source>
        <strain evidence="4">1</strain>
    </source>
</reference>
<dbReference type="Gene3D" id="1.10.287.1490">
    <property type="match status" value="1"/>
</dbReference>
<keyword evidence="2" id="KW-0812">Transmembrane</keyword>
<protein>
    <submittedName>
        <fullName evidence="4">Chromosome segregation protein SMC</fullName>
    </submittedName>
</protein>
<keyword evidence="1" id="KW-0175">Coiled coil</keyword>
<keyword evidence="5" id="KW-1185">Reference proteome</keyword>
<evidence type="ECO:0000313" key="4">
    <source>
        <dbReference type="EMBL" id="CUU44188.1"/>
    </source>
</evidence>
<evidence type="ECO:0000313" key="3">
    <source>
        <dbReference type="EMBL" id="BAR98468.1"/>
    </source>
</evidence>
<proteinExistence type="predicted"/>
<dbReference type="OrthoDB" id="7826912at2"/>
<accession>A0A0H5BNY9</accession>
<evidence type="ECO:0000313" key="5">
    <source>
        <dbReference type="Proteomes" id="UP000065734"/>
    </source>
</evidence>
<dbReference type="STRING" id="1079.BVIR_468"/>
<evidence type="ECO:0000256" key="2">
    <source>
        <dbReference type="SAM" id="Phobius"/>
    </source>
</evidence>
<name>A0A0H5BNY9_BLAVI</name>
<dbReference type="AlphaFoldDB" id="A0A0H5BNY9"/>
<feature type="coiled-coil region" evidence="1">
    <location>
        <begin position="96"/>
        <end position="366"/>
    </location>
</feature>
<dbReference type="EMBL" id="AP014854">
    <property type="protein sequence ID" value="BAR98468.1"/>
    <property type="molecule type" value="Genomic_DNA"/>
</dbReference>
<dbReference type="RefSeq" id="WP_055036258.1">
    <property type="nucleotide sequence ID" value="NZ_AP014854.2"/>
</dbReference>
<dbReference type="KEGG" id="bvr:BVIR_468"/>